<sequence>MSVERPQVAELRGRDPESVTTPPPHQLSPHWLTLLSRGPRPACVHPEVLATLAPPKQQPLTCQWVFASRPGLGGCRSGGTGPHVGGWPRNSSDQSAGSLLRSPLSGQEPWDPRTLGKARQPWGEGPRASNMVSFGACQLDKVRPHWQGRGVV</sequence>
<accession>A0AC59Y8U9</accession>
<protein>
    <submittedName>
        <fullName evidence="1">Uncharacterized protein</fullName>
    </submittedName>
</protein>
<name>A0AC59Y8U9_RANTA</name>
<evidence type="ECO:0000313" key="1">
    <source>
        <dbReference type="EMBL" id="CAM9486900.1"/>
    </source>
</evidence>
<dbReference type="Proteomes" id="UP001162501">
    <property type="component" value="Chromosome 11"/>
</dbReference>
<dbReference type="EMBL" id="OX596095">
    <property type="protein sequence ID" value="CAM9486900.1"/>
    <property type="molecule type" value="Genomic_DNA"/>
</dbReference>
<gene>
    <name evidence="1" type="ORF">MRATA1EN22A_LOCUS3198</name>
</gene>
<reference evidence="1" key="1">
    <citation type="submission" date="2023-05" db="EMBL/GenBank/DDBJ databases">
        <authorList>
            <consortium name="ELIXIR-Norway"/>
        </authorList>
    </citation>
    <scope>NUCLEOTIDE SEQUENCE</scope>
</reference>
<reference evidence="1" key="2">
    <citation type="submission" date="2025-03" db="EMBL/GenBank/DDBJ databases">
        <authorList>
            <consortium name="ELIXIR-Norway"/>
            <consortium name="Elixir Norway"/>
        </authorList>
    </citation>
    <scope>NUCLEOTIDE SEQUENCE</scope>
</reference>
<proteinExistence type="predicted"/>
<evidence type="ECO:0000313" key="2">
    <source>
        <dbReference type="Proteomes" id="UP001162501"/>
    </source>
</evidence>
<organism evidence="1 2">
    <name type="scientific">Rangifer tarandus platyrhynchus</name>
    <name type="common">Svalbard reindeer</name>
    <dbReference type="NCBI Taxonomy" id="3082113"/>
    <lineage>
        <taxon>Eukaryota</taxon>
        <taxon>Metazoa</taxon>
        <taxon>Chordata</taxon>
        <taxon>Craniata</taxon>
        <taxon>Vertebrata</taxon>
        <taxon>Euteleostomi</taxon>
        <taxon>Mammalia</taxon>
        <taxon>Eutheria</taxon>
        <taxon>Laurasiatheria</taxon>
        <taxon>Artiodactyla</taxon>
        <taxon>Ruminantia</taxon>
        <taxon>Pecora</taxon>
        <taxon>Cervidae</taxon>
        <taxon>Odocoileinae</taxon>
        <taxon>Rangifer</taxon>
    </lineage>
</organism>